<keyword evidence="9" id="KW-0520">NAD</keyword>
<keyword evidence="4 9" id="KW-0813">Transport</keyword>
<evidence type="ECO:0000256" key="6">
    <source>
        <dbReference type="ARBA" id="ARBA00022989"/>
    </source>
</evidence>
<evidence type="ECO:0000313" key="10">
    <source>
        <dbReference type="EMBL" id="QIV21183.1"/>
    </source>
</evidence>
<dbReference type="RefSeq" id="YP_009827243.1">
    <property type="nucleotide sequence ID" value="NC_048491.1"/>
</dbReference>
<evidence type="ECO:0000256" key="1">
    <source>
        <dbReference type="ARBA" id="ARBA00004370"/>
    </source>
</evidence>
<dbReference type="GeneID" id="55290109"/>
<dbReference type="EC" id="7.1.1.2" evidence="9"/>
<name>A0A6M3HU20_9HYME</name>
<evidence type="ECO:0000256" key="8">
    <source>
        <dbReference type="ARBA" id="ARBA00049551"/>
    </source>
</evidence>
<evidence type="ECO:0000256" key="9">
    <source>
        <dbReference type="RuleBase" id="RU003640"/>
    </source>
</evidence>
<accession>A0A6M3HU20</accession>
<keyword evidence="9" id="KW-0249">Electron transport</keyword>
<keyword evidence="5 9" id="KW-0812">Transmembrane</keyword>
<dbReference type="InterPro" id="IPR000440">
    <property type="entry name" value="NADH_UbQ/plastoQ_OxRdtase_su3"/>
</dbReference>
<evidence type="ECO:0000256" key="2">
    <source>
        <dbReference type="ARBA" id="ARBA00008472"/>
    </source>
</evidence>
<gene>
    <name evidence="10" type="primary">ND3</name>
</gene>
<keyword evidence="6 9" id="KW-1133">Transmembrane helix</keyword>
<comment type="subcellular location">
    <subcellularLocation>
        <location evidence="1">Membrane</location>
    </subcellularLocation>
    <subcellularLocation>
        <location evidence="9">Mitochondrion membrane</location>
        <topology evidence="9">Multi-pass membrane protein</topology>
    </subcellularLocation>
</comment>
<evidence type="ECO:0000256" key="4">
    <source>
        <dbReference type="ARBA" id="ARBA00022448"/>
    </source>
</evidence>
<evidence type="ECO:0000256" key="5">
    <source>
        <dbReference type="ARBA" id="ARBA00022692"/>
    </source>
</evidence>
<feature type="transmembrane region" description="Helical" evidence="9">
    <location>
        <begin position="54"/>
        <end position="76"/>
    </location>
</feature>
<keyword evidence="9" id="KW-1278">Translocase</keyword>
<feature type="transmembrane region" description="Helical" evidence="9">
    <location>
        <begin position="6"/>
        <end position="23"/>
    </location>
</feature>
<proteinExistence type="inferred from homology"/>
<dbReference type="CTD" id="4537"/>
<comment type="catalytic activity">
    <reaction evidence="8 9">
        <text>a ubiquinone + NADH + 5 H(+)(in) = a ubiquinol + NAD(+) + 4 H(+)(out)</text>
        <dbReference type="Rhea" id="RHEA:29091"/>
        <dbReference type="Rhea" id="RHEA-COMP:9565"/>
        <dbReference type="Rhea" id="RHEA-COMP:9566"/>
        <dbReference type="ChEBI" id="CHEBI:15378"/>
        <dbReference type="ChEBI" id="CHEBI:16389"/>
        <dbReference type="ChEBI" id="CHEBI:17976"/>
        <dbReference type="ChEBI" id="CHEBI:57540"/>
        <dbReference type="ChEBI" id="CHEBI:57945"/>
        <dbReference type="EC" id="7.1.1.2"/>
    </reaction>
</comment>
<dbReference type="EMBL" id="MN966974">
    <property type="protein sequence ID" value="QIV21183.1"/>
    <property type="molecule type" value="Genomic_DNA"/>
</dbReference>
<sequence length="114" mass="14071">MMILSMIFMFIMFIMYLLNFILMKKKIKIYEKMLSFECGFDLFSIQRMPFSLQFYLISIIFLIFDIEISLLMPMLYSINMILLYKWILIFNFMIIILLLGLYLEWNEGILYWFK</sequence>
<dbReference type="GO" id="GO:0030964">
    <property type="term" value="C:NADH dehydrogenase complex"/>
    <property type="evidence" value="ECO:0007669"/>
    <property type="project" value="TreeGrafter"/>
</dbReference>
<dbReference type="PANTHER" id="PTHR11058">
    <property type="entry name" value="NADH-UBIQUINONE OXIDOREDUCTASE CHAIN 3"/>
    <property type="match status" value="1"/>
</dbReference>
<evidence type="ECO:0000256" key="3">
    <source>
        <dbReference type="ARBA" id="ARBA00021007"/>
    </source>
</evidence>
<dbReference type="PANTHER" id="PTHR11058:SF9">
    <property type="entry name" value="NADH-UBIQUINONE OXIDOREDUCTASE CHAIN 3"/>
    <property type="match status" value="1"/>
</dbReference>
<comment type="function">
    <text evidence="9">Core subunit of the mitochondrial membrane respiratory chain NADH dehydrogenase (Complex I) which catalyzes electron transfer from NADH through the respiratory chain, using ubiquinone as an electron acceptor. Essential for the catalytic activity of complex I.</text>
</comment>
<dbReference type="GO" id="GO:0031966">
    <property type="term" value="C:mitochondrial membrane"/>
    <property type="evidence" value="ECO:0007669"/>
    <property type="project" value="UniProtKB-SubCell"/>
</dbReference>
<dbReference type="Pfam" id="PF00507">
    <property type="entry name" value="Oxidored_q4"/>
    <property type="match status" value="1"/>
</dbReference>
<evidence type="ECO:0000256" key="7">
    <source>
        <dbReference type="ARBA" id="ARBA00023136"/>
    </source>
</evidence>
<dbReference type="GO" id="GO:0008137">
    <property type="term" value="F:NADH dehydrogenase (ubiquinone) activity"/>
    <property type="evidence" value="ECO:0007669"/>
    <property type="project" value="UniProtKB-UniRule"/>
</dbReference>
<dbReference type="InterPro" id="IPR038430">
    <property type="entry name" value="NDAH_ubi_oxred_su3_sf"/>
</dbReference>
<protein>
    <recommendedName>
        <fullName evidence="3 9">NADH-ubiquinone oxidoreductase chain 3</fullName>
        <ecNumber evidence="9">7.1.1.2</ecNumber>
    </recommendedName>
</protein>
<keyword evidence="9" id="KW-0830">Ubiquinone</keyword>
<feature type="transmembrane region" description="Helical" evidence="9">
    <location>
        <begin position="82"/>
        <end position="103"/>
    </location>
</feature>
<keyword evidence="9 10" id="KW-0496">Mitochondrion</keyword>
<organism evidence="10">
    <name type="scientific">Trichopria drosophilae</name>
    <dbReference type="NCBI Taxonomy" id="1507179"/>
    <lineage>
        <taxon>Eukaryota</taxon>
        <taxon>Metazoa</taxon>
        <taxon>Ecdysozoa</taxon>
        <taxon>Arthropoda</taxon>
        <taxon>Hexapoda</taxon>
        <taxon>Insecta</taxon>
        <taxon>Pterygota</taxon>
        <taxon>Neoptera</taxon>
        <taxon>Endopterygota</taxon>
        <taxon>Hymenoptera</taxon>
        <taxon>Apocrita</taxon>
        <taxon>Proctotrupomorpha</taxon>
        <taxon>Diaprioidea</taxon>
        <taxon>Diapriidae</taxon>
        <taxon>Diapriinae</taxon>
        <taxon>Trichopria</taxon>
    </lineage>
</organism>
<dbReference type="Gene3D" id="1.20.58.1610">
    <property type="entry name" value="NADH:ubiquinone/plastoquinone oxidoreductase, chain 3"/>
    <property type="match status" value="1"/>
</dbReference>
<dbReference type="AlphaFoldDB" id="A0A6M3HU20"/>
<comment type="similarity">
    <text evidence="2 9">Belongs to the complex I subunit 3 family.</text>
</comment>
<reference evidence="10" key="1">
    <citation type="submission" date="2020-01" db="EMBL/GenBank/DDBJ databases">
        <title>The mitochondrial genome of Trichopria drosophilae (Hymenoptera Diapriidae).</title>
        <authorList>
            <person name="Zhang X."/>
            <person name="Zhu J."/>
            <person name="Pan Z."/>
        </authorList>
    </citation>
    <scope>NUCLEOTIDE SEQUENCE</scope>
</reference>
<keyword evidence="9" id="KW-0679">Respiratory chain</keyword>
<geneLocation type="mitochondrion" evidence="10"/>
<keyword evidence="7 9" id="KW-0472">Membrane</keyword>